<dbReference type="SUPFAM" id="SSF47336">
    <property type="entry name" value="ACP-like"/>
    <property type="match status" value="1"/>
</dbReference>
<dbReference type="PROSITE" id="PS00012">
    <property type="entry name" value="PHOSPHOPANTETHEINE"/>
    <property type="match status" value="1"/>
</dbReference>
<dbReference type="InterPro" id="IPR025110">
    <property type="entry name" value="AMP-bd_C"/>
</dbReference>
<dbReference type="PROSITE" id="PS50075">
    <property type="entry name" value="CARRIER"/>
    <property type="match status" value="1"/>
</dbReference>
<dbReference type="SUPFAM" id="SSF52777">
    <property type="entry name" value="CoA-dependent acyltransferases"/>
    <property type="match status" value="3"/>
</dbReference>
<dbReference type="InterPro" id="IPR010071">
    <property type="entry name" value="AA_adenyl_dom"/>
</dbReference>
<keyword evidence="4" id="KW-0597">Phosphoprotein</keyword>
<dbReference type="SMART" id="SM00823">
    <property type="entry name" value="PKS_PP"/>
    <property type="match status" value="1"/>
</dbReference>
<dbReference type="CDD" id="cd05930">
    <property type="entry name" value="A_NRPS"/>
    <property type="match status" value="1"/>
</dbReference>
<dbReference type="InterPro" id="IPR009081">
    <property type="entry name" value="PP-bd_ACP"/>
</dbReference>
<dbReference type="InterPro" id="IPR045851">
    <property type="entry name" value="AMP-bd_C_sf"/>
</dbReference>
<accession>W4MEV4</accession>
<evidence type="ECO:0000256" key="2">
    <source>
        <dbReference type="ARBA" id="ARBA00006432"/>
    </source>
</evidence>
<gene>
    <name evidence="6" type="ORF">ETSY2_05350</name>
</gene>
<dbReference type="FunFam" id="1.10.1200.10:FF:000005">
    <property type="entry name" value="Nonribosomal peptide synthetase 1"/>
    <property type="match status" value="1"/>
</dbReference>
<comment type="caution">
    <text evidence="6">The sequence shown here is derived from an EMBL/GenBank/DDBJ whole genome shotgun (WGS) entry which is preliminary data.</text>
</comment>
<organism evidence="6 7">
    <name type="scientific">Candidatus Entotheonella gemina</name>
    <dbReference type="NCBI Taxonomy" id="1429439"/>
    <lineage>
        <taxon>Bacteria</taxon>
        <taxon>Pseudomonadati</taxon>
        <taxon>Nitrospinota/Tectimicrobiota group</taxon>
        <taxon>Candidatus Tectimicrobiota</taxon>
        <taxon>Candidatus Entotheonellia</taxon>
        <taxon>Candidatus Entotheonellales</taxon>
        <taxon>Candidatus Entotheonellaceae</taxon>
        <taxon>Candidatus Entotheonella</taxon>
    </lineage>
</organism>
<dbReference type="InterPro" id="IPR020806">
    <property type="entry name" value="PKS_PP-bd"/>
</dbReference>
<dbReference type="InterPro" id="IPR042099">
    <property type="entry name" value="ANL_N_sf"/>
</dbReference>
<dbReference type="Gene3D" id="3.30.559.10">
    <property type="entry name" value="Chloramphenicol acetyltransferase-like domain"/>
    <property type="match status" value="2"/>
</dbReference>
<dbReference type="InterPro" id="IPR036736">
    <property type="entry name" value="ACP-like_sf"/>
</dbReference>
<evidence type="ECO:0000313" key="7">
    <source>
        <dbReference type="Proteomes" id="UP000019140"/>
    </source>
</evidence>
<keyword evidence="3" id="KW-0596">Phosphopantetheine</keyword>
<dbReference type="InterPro" id="IPR000873">
    <property type="entry name" value="AMP-dep_synth/lig_dom"/>
</dbReference>
<dbReference type="FunFam" id="3.30.300.30:FF:000010">
    <property type="entry name" value="Enterobactin synthetase component F"/>
    <property type="match status" value="1"/>
</dbReference>
<dbReference type="Pfam" id="PF00501">
    <property type="entry name" value="AMP-binding"/>
    <property type="match status" value="1"/>
</dbReference>
<dbReference type="GO" id="GO:0044550">
    <property type="term" value="P:secondary metabolite biosynthetic process"/>
    <property type="evidence" value="ECO:0007669"/>
    <property type="project" value="UniProtKB-ARBA"/>
</dbReference>
<dbReference type="GO" id="GO:0031177">
    <property type="term" value="F:phosphopantetheine binding"/>
    <property type="evidence" value="ECO:0007669"/>
    <property type="project" value="InterPro"/>
</dbReference>
<keyword evidence="7" id="KW-1185">Reference proteome</keyword>
<dbReference type="InterPro" id="IPR006162">
    <property type="entry name" value="Ppantetheine_attach_site"/>
</dbReference>
<dbReference type="Pfam" id="PF13193">
    <property type="entry name" value="AMP-binding_C"/>
    <property type="match status" value="1"/>
</dbReference>
<dbReference type="Proteomes" id="UP000019140">
    <property type="component" value="Unassembled WGS sequence"/>
</dbReference>
<dbReference type="FunFam" id="2.30.38.10:FF:000001">
    <property type="entry name" value="Non-ribosomal peptide synthetase PvdI"/>
    <property type="match status" value="1"/>
</dbReference>
<name>W4MEV4_9BACT</name>
<dbReference type="HOGENOM" id="CLU_000022_2_2_7"/>
<protein>
    <recommendedName>
        <fullName evidence="5">Carrier domain-containing protein</fullName>
    </recommendedName>
</protein>
<dbReference type="PANTHER" id="PTHR45398:SF1">
    <property type="entry name" value="ENZYME, PUTATIVE (JCVI)-RELATED"/>
    <property type="match status" value="1"/>
</dbReference>
<evidence type="ECO:0000256" key="3">
    <source>
        <dbReference type="ARBA" id="ARBA00022450"/>
    </source>
</evidence>
<dbReference type="InterPro" id="IPR010060">
    <property type="entry name" value="NRPS_synth"/>
</dbReference>
<dbReference type="NCBIfam" id="TIGR01720">
    <property type="entry name" value="NRPS-para261"/>
    <property type="match status" value="1"/>
</dbReference>
<dbReference type="Pfam" id="PF00668">
    <property type="entry name" value="Condensation"/>
    <property type="match status" value="2"/>
</dbReference>
<feature type="domain" description="Carrier" evidence="5">
    <location>
        <begin position="422"/>
        <end position="496"/>
    </location>
</feature>
<dbReference type="InterPro" id="IPR020845">
    <property type="entry name" value="AMP-binding_CS"/>
</dbReference>
<comment type="cofactor">
    <cofactor evidence="1">
        <name>pantetheine 4'-phosphate</name>
        <dbReference type="ChEBI" id="CHEBI:47942"/>
    </cofactor>
</comment>
<dbReference type="PROSITE" id="PS00455">
    <property type="entry name" value="AMP_BINDING"/>
    <property type="match status" value="1"/>
</dbReference>
<dbReference type="PANTHER" id="PTHR45398">
    <property type="match status" value="1"/>
</dbReference>
<dbReference type="Gene3D" id="3.30.559.30">
    <property type="entry name" value="Nonribosomal peptide synthetase, condensation domain"/>
    <property type="match status" value="1"/>
</dbReference>
<dbReference type="Gene3D" id="3.40.50.12780">
    <property type="entry name" value="N-terminal domain of ligase-like"/>
    <property type="match status" value="1"/>
</dbReference>
<dbReference type="NCBIfam" id="TIGR01733">
    <property type="entry name" value="AA-adenyl-dom"/>
    <property type="match status" value="1"/>
</dbReference>
<dbReference type="SUPFAM" id="SSF56801">
    <property type="entry name" value="Acetyl-CoA synthetase-like"/>
    <property type="match status" value="1"/>
</dbReference>
<proteinExistence type="inferred from homology"/>
<dbReference type="AlphaFoldDB" id="W4MEV4"/>
<dbReference type="InterPro" id="IPR023213">
    <property type="entry name" value="CAT-like_dom_sf"/>
</dbReference>
<reference evidence="6 7" key="1">
    <citation type="journal article" date="2014" name="Nature">
        <title>An environmental bacterial taxon with a large and distinct metabolic repertoire.</title>
        <authorList>
            <person name="Wilson M.C."/>
            <person name="Mori T."/>
            <person name="Ruckert C."/>
            <person name="Uria A.R."/>
            <person name="Helf M.J."/>
            <person name="Takada K."/>
            <person name="Gernert C."/>
            <person name="Steffens U.A."/>
            <person name="Heycke N."/>
            <person name="Schmitt S."/>
            <person name="Rinke C."/>
            <person name="Helfrich E.J."/>
            <person name="Brachmann A.O."/>
            <person name="Gurgui C."/>
            <person name="Wakimoto T."/>
            <person name="Kracht M."/>
            <person name="Crusemann M."/>
            <person name="Hentschel U."/>
            <person name="Abe I."/>
            <person name="Matsunaga S."/>
            <person name="Kalinowski J."/>
            <person name="Takeyama H."/>
            <person name="Piel J."/>
        </authorList>
    </citation>
    <scope>NUCLEOTIDE SEQUENCE [LARGE SCALE GENOMIC DNA]</scope>
    <source>
        <strain evidence="7">TSY2</strain>
    </source>
</reference>
<dbReference type="EMBL" id="AZHX01000219">
    <property type="protein sequence ID" value="ETX08451.1"/>
    <property type="molecule type" value="Genomic_DNA"/>
</dbReference>
<evidence type="ECO:0000259" key="5">
    <source>
        <dbReference type="PROSITE" id="PS50075"/>
    </source>
</evidence>
<evidence type="ECO:0000256" key="1">
    <source>
        <dbReference type="ARBA" id="ARBA00001957"/>
    </source>
</evidence>
<evidence type="ECO:0000256" key="4">
    <source>
        <dbReference type="ARBA" id="ARBA00022553"/>
    </source>
</evidence>
<dbReference type="GO" id="GO:0003824">
    <property type="term" value="F:catalytic activity"/>
    <property type="evidence" value="ECO:0007669"/>
    <property type="project" value="InterPro"/>
</dbReference>
<sequence>MLTDADPAVTLTSLSLRRCLPETARTIDLDAADTLATLAQAPMHNPTDAARGKPLLANRSAYIIYTSGSTGLPKGVVIRHRELTTYLVWAKDRFEADQGSGAPISTSISFDATVASLYLPLIAGRPLIILPETEQVEALAELLASGAELTLVKLTPAHLEALQGLFGDKIASVRARLFVVGGEALSGAVTSFWRRQLPGLRIVNQYGPTETAVGCCVYTVGNDSAVTGTIPIGSPTPNTRLYVLDDSLEPMPVGVIGELYIGGKQVGAGYLRRPGLTAERFVADPYGTAPGTRMYRTGDLARWCPDGTLEFMGRVDDQVKLRGFRIELGEIESVLASHESVAHTAVMVRDDGPGEQLVAYAVAMPGIRLEADALSRALSKRLPTYMVPGTVVELDALPLTPNGKLDRQALPAPERQRERYRAPRTSEEVLLCDLFAEVLGLEHVGVEESFFRLGGDSILSILLVSRARQAGLTLSPRDIFLYQTVAALAAVAQSDNDRLTPAWSASDEVGEVPLTPIMHALLTRGGPIEGFHQSMLIAVPEGLSEAALVAGFQALLDTHDALRMRLEHYASGSGRLHIAPPGTVSAAACVQRVTLGALNETAQHARLQAEAQDAQSRLSPQAGCMVQAVWIVDMGRLLLLIHHLAVDGVSWRIIVPDLLLAWQAAMQDEPVMLEAVGTPFRVWAQHLLGAAPSRLAELETWETIAAGAGPLVPGRRLDPQRDTVSRAGHLQVELPVALTQALVTTVASAFYAGMNEVLLSALVLSVARWQRQRFGLTEHAIGVDLEGHGREPLAEGLEVSRTVGWFTTRYPLRLDAGGVSLDEAFTGGSALGTALKRIKEQVRSVPNRGVGYGVLRYLHAEAGERLAQFATPQVGFNYLGRFVQDEIAAGLSGGASEAMALAHVVEINAMTLETPEGVKLVATWSWTPSLLSASEVEALSQGWQQALEAMVQHVSQPGVGGHTPSDFALVSLSQAQVDRIESLAGEVEAIWPLSPLQQGLLFHALYDDSGPDVYTVQVGLEVEGTLEPERLRQAIEALMARHSVLRARVMHEGLAEPVQVIVSEVEVPWREMDGPLAPGARRAVSTSRGRAGCRTCRALYVI</sequence>
<dbReference type="InterPro" id="IPR001242">
    <property type="entry name" value="Condensation_dom"/>
</dbReference>
<comment type="similarity">
    <text evidence="2">Belongs to the ATP-dependent AMP-binding enzyme family.</text>
</comment>
<dbReference type="Pfam" id="PF00550">
    <property type="entry name" value="PP-binding"/>
    <property type="match status" value="1"/>
</dbReference>
<evidence type="ECO:0000313" key="6">
    <source>
        <dbReference type="EMBL" id="ETX08451.1"/>
    </source>
</evidence>
<dbReference type="PATRIC" id="fig|1429439.4.peg.906"/>
<dbReference type="Gene3D" id="1.10.1200.10">
    <property type="entry name" value="ACP-like"/>
    <property type="match status" value="1"/>
</dbReference>
<dbReference type="Gene3D" id="3.30.300.30">
    <property type="match status" value="1"/>
</dbReference>